<dbReference type="CDD" id="cd00657">
    <property type="entry name" value="Ferritin_like"/>
    <property type="match status" value="1"/>
</dbReference>
<comment type="caution">
    <text evidence="1">The sequence shown here is derived from an EMBL/GenBank/DDBJ whole genome shotgun (WGS) entry which is preliminary data.</text>
</comment>
<dbReference type="SUPFAM" id="SSF47240">
    <property type="entry name" value="Ferritin-like"/>
    <property type="match status" value="1"/>
</dbReference>
<evidence type="ECO:0000313" key="2">
    <source>
        <dbReference type="Proteomes" id="UP000092993"/>
    </source>
</evidence>
<sequence length="352" mass="37668">MYASYARILVVLPPLSSLTVMHYMVAVVDHLFASAIQPGQPVSASLAAGCTEASRHPLWPCASWSNCEHSSLHCPFCPHPAPITDTSILQFALTLEHLENNFYSGGLAKFDDKAFADAGFPAWVRGRFVQIAEHEAEHVEFLMAALGDAAPKPCEYSFPYTDPKSFAALSMALETVGASAYLGAARYIQDKDTLTAAGSILAVESRQAGWVSSSVLKLQPWDGAYETPLTPSGAYSLAAAFIKECPSSNPPLPVQMFPSLTVSDSSPKPGSTITVSFDNPEHVYPAYLAWLDGLAVTYTPIDENGKTTVPEKLEGTVFAGAVSSNNMAPSDSTMLSGLAMFQFPFGSYAMTE</sequence>
<accession>A0A1C7MJF6</accession>
<name>A0A1C7MJF6_GRIFR</name>
<proteinExistence type="predicted"/>
<dbReference type="Pfam" id="PF13668">
    <property type="entry name" value="Ferritin_2"/>
    <property type="match status" value="1"/>
</dbReference>
<dbReference type="OMA" id="ACEYKFP"/>
<reference evidence="1 2" key="1">
    <citation type="submission" date="2016-03" db="EMBL/GenBank/DDBJ databases">
        <title>Whole genome sequencing of Grifola frondosa 9006-11.</title>
        <authorList>
            <person name="Min B."/>
            <person name="Park H."/>
            <person name="Kim J.-G."/>
            <person name="Cho H."/>
            <person name="Oh Y.-L."/>
            <person name="Kong W.-S."/>
            <person name="Choi I.-G."/>
        </authorList>
    </citation>
    <scope>NUCLEOTIDE SEQUENCE [LARGE SCALE GENOMIC DNA]</scope>
    <source>
        <strain evidence="1 2">9006-11</strain>
    </source>
</reference>
<dbReference type="InterPro" id="IPR012347">
    <property type="entry name" value="Ferritin-like"/>
</dbReference>
<keyword evidence="2" id="KW-1185">Reference proteome</keyword>
<dbReference type="AlphaFoldDB" id="A0A1C7MJF6"/>
<dbReference type="OrthoDB" id="1001765at2759"/>
<protein>
    <submittedName>
        <fullName evidence="1">Protein rds1</fullName>
    </submittedName>
</protein>
<evidence type="ECO:0000313" key="1">
    <source>
        <dbReference type="EMBL" id="OBZ76928.1"/>
    </source>
</evidence>
<dbReference type="STRING" id="5627.A0A1C7MJF6"/>
<dbReference type="Proteomes" id="UP000092993">
    <property type="component" value="Unassembled WGS sequence"/>
</dbReference>
<dbReference type="PANTHER" id="PTHR38705:SF1">
    <property type="entry name" value="PROTEIN RDS1"/>
    <property type="match status" value="1"/>
</dbReference>
<dbReference type="EMBL" id="LUGG01000003">
    <property type="protein sequence ID" value="OBZ76928.1"/>
    <property type="molecule type" value="Genomic_DNA"/>
</dbReference>
<gene>
    <name evidence="1" type="primary">rds1_0</name>
    <name evidence="1" type="ORF">A0H81_03055</name>
</gene>
<dbReference type="InterPro" id="IPR039254">
    <property type="entry name" value="Rds1"/>
</dbReference>
<organism evidence="1 2">
    <name type="scientific">Grifola frondosa</name>
    <name type="common">Maitake</name>
    <name type="synonym">Polyporus frondosus</name>
    <dbReference type="NCBI Taxonomy" id="5627"/>
    <lineage>
        <taxon>Eukaryota</taxon>
        <taxon>Fungi</taxon>
        <taxon>Dikarya</taxon>
        <taxon>Basidiomycota</taxon>
        <taxon>Agaricomycotina</taxon>
        <taxon>Agaricomycetes</taxon>
        <taxon>Polyporales</taxon>
        <taxon>Grifolaceae</taxon>
        <taxon>Grifola</taxon>
    </lineage>
</organism>
<dbReference type="PANTHER" id="PTHR38705">
    <property type="entry name" value="PROTEIN RDS1"/>
    <property type="match status" value="1"/>
</dbReference>
<dbReference type="Gene3D" id="1.20.1260.10">
    <property type="match status" value="1"/>
</dbReference>
<dbReference type="InterPro" id="IPR009078">
    <property type="entry name" value="Ferritin-like_SF"/>
</dbReference>